<proteinExistence type="predicted"/>
<reference evidence="2 3" key="1">
    <citation type="submission" date="2020-01" db="EMBL/GenBank/DDBJ databases">
        <title>Sphingomonas sp. strain CSW-10.</title>
        <authorList>
            <person name="Chen W.-M."/>
        </authorList>
    </citation>
    <scope>NUCLEOTIDE SEQUENCE [LARGE SCALE GENOMIC DNA]</scope>
    <source>
        <strain evidence="2 3">CSW-10</strain>
    </source>
</reference>
<keyword evidence="3" id="KW-1185">Reference proteome</keyword>
<name>A0A6M4AUX1_9SPHN</name>
<accession>A0A6M4AUX1</accession>
<feature type="region of interest" description="Disordered" evidence="1">
    <location>
        <begin position="1"/>
        <end position="22"/>
    </location>
</feature>
<sequence>MNGQSDRVAAAGEPVWHGPGAGRLRLEPLDTLTIAYDRTSGQTHLLAPPLPELLDLLAAGPATGAALVARMAEQFDLGDQDVPSLVAERLAELTAMGLVERR</sequence>
<dbReference type="AlphaFoldDB" id="A0A6M4AUX1"/>
<dbReference type="EMBL" id="CP053015">
    <property type="protein sequence ID" value="QJQ32496.1"/>
    <property type="molecule type" value="Genomic_DNA"/>
</dbReference>
<gene>
    <name evidence="2" type="ORF">GV829_08580</name>
</gene>
<evidence type="ECO:0000313" key="3">
    <source>
        <dbReference type="Proteomes" id="UP000503018"/>
    </source>
</evidence>
<dbReference type="Proteomes" id="UP000503018">
    <property type="component" value="Chromosome"/>
</dbReference>
<dbReference type="NCBIfam" id="TIGR04353">
    <property type="entry name" value="PqqD_rel_X"/>
    <property type="match status" value="1"/>
</dbReference>
<dbReference type="InterPro" id="IPR027599">
    <property type="entry name" value="PqqD-rel_X"/>
</dbReference>
<evidence type="ECO:0000313" key="2">
    <source>
        <dbReference type="EMBL" id="QJQ32496.1"/>
    </source>
</evidence>
<organism evidence="2 3">
    <name type="scientific">Sphingomonas lacunae</name>
    <dbReference type="NCBI Taxonomy" id="2698828"/>
    <lineage>
        <taxon>Bacteria</taxon>
        <taxon>Pseudomonadati</taxon>
        <taxon>Pseudomonadota</taxon>
        <taxon>Alphaproteobacteria</taxon>
        <taxon>Sphingomonadales</taxon>
        <taxon>Sphingomonadaceae</taxon>
        <taxon>Sphingomonas</taxon>
    </lineage>
</organism>
<protein>
    <submittedName>
        <fullName evidence="2">HPr-rel-A system PqqD family peptide chaperone</fullName>
    </submittedName>
</protein>
<dbReference type="KEGG" id="slan:GV829_08580"/>
<dbReference type="RefSeq" id="WP_169945815.1">
    <property type="nucleotide sequence ID" value="NZ_CP053015.1"/>
</dbReference>
<evidence type="ECO:0000256" key="1">
    <source>
        <dbReference type="SAM" id="MobiDB-lite"/>
    </source>
</evidence>